<protein>
    <submittedName>
        <fullName evidence="1">Uncharacterized protein</fullName>
    </submittedName>
</protein>
<organism evidence="1">
    <name type="scientific">virus sp. ct5rm7</name>
    <dbReference type="NCBI Taxonomy" id="2827298"/>
    <lineage>
        <taxon>Viruses</taxon>
    </lineage>
</organism>
<name>A0A8S5RGM2_9VIRU</name>
<sequence length="40" mass="4692">MPLIIGICRFINGYKNRKIHRTGEENMKGKLVSIRICYKP</sequence>
<dbReference type="EMBL" id="BK059103">
    <property type="protein sequence ID" value="DAE30266.1"/>
    <property type="molecule type" value="Genomic_DNA"/>
</dbReference>
<evidence type="ECO:0000313" key="1">
    <source>
        <dbReference type="EMBL" id="DAE30266.1"/>
    </source>
</evidence>
<reference evidence="1" key="1">
    <citation type="journal article" date="2021" name="Proc. Natl. Acad. Sci. U.S.A.">
        <title>A Catalog of Tens of Thousands of Viruses from Human Metagenomes Reveals Hidden Associations with Chronic Diseases.</title>
        <authorList>
            <person name="Tisza M.J."/>
            <person name="Buck C.B."/>
        </authorList>
    </citation>
    <scope>NUCLEOTIDE SEQUENCE</scope>
    <source>
        <strain evidence="1">Ct5rm7</strain>
    </source>
</reference>
<accession>A0A8S5RGM2</accession>
<proteinExistence type="predicted"/>